<evidence type="ECO:0000313" key="3">
    <source>
        <dbReference type="Proteomes" id="UP000008068"/>
    </source>
</evidence>
<dbReference type="EMBL" id="GL379813">
    <property type="protein sequence ID" value="EGT44525.1"/>
    <property type="molecule type" value="Genomic_DNA"/>
</dbReference>
<organism evidence="3">
    <name type="scientific">Caenorhabditis brenneri</name>
    <name type="common">Nematode worm</name>
    <dbReference type="NCBI Taxonomy" id="135651"/>
    <lineage>
        <taxon>Eukaryota</taxon>
        <taxon>Metazoa</taxon>
        <taxon>Ecdysozoa</taxon>
        <taxon>Nematoda</taxon>
        <taxon>Chromadorea</taxon>
        <taxon>Rhabditida</taxon>
        <taxon>Rhabditina</taxon>
        <taxon>Rhabditomorpha</taxon>
        <taxon>Rhabditoidea</taxon>
        <taxon>Rhabditidae</taxon>
        <taxon>Peloderinae</taxon>
        <taxon>Caenorhabditis</taxon>
    </lineage>
</organism>
<dbReference type="InParanoid" id="G0MUT6"/>
<protein>
    <submittedName>
        <fullName evidence="2">Uncharacterized protein</fullName>
    </submittedName>
</protein>
<sequence>MDYCREKNGDPKNFQSIASRKYPTQKPPAEASPTISGIIKFPTSKIYYKVY</sequence>
<name>G0MUT6_CAEBE</name>
<gene>
    <name evidence="2" type="ORF">CAEBREN_17676</name>
</gene>
<evidence type="ECO:0000256" key="1">
    <source>
        <dbReference type="SAM" id="MobiDB-lite"/>
    </source>
</evidence>
<keyword evidence="3" id="KW-1185">Reference proteome</keyword>
<proteinExistence type="predicted"/>
<feature type="compositionally biased region" description="Basic and acidic residues" evidence="1">
    <location>
        <begin position="1"/>
        <end position="10"/>
    </location>
</feature>
<evidence type="ECO:0000313" key="2">
    <source>
        <dbReference type="EMBL" id="EGT44525.1"/>
    </source>
</evidence>
<dbReference type="AlphaFoldDB" id="G0MUT6"/>
<dbReference type="Proteomes" id="UP000008068">
    <property type="component" value="Unassembled WGS sequence"/>
</dbReference>
<accession>G0MUT6</accession>
<dbReference type="HOGENOM" id="CLU_3108380_0_0_1"/>
<feature type="region of interest" description="Disordered" evidence="1">
    <location>
        <begin position="1"/>
        <end position="34"/>
    </location>
</feature>
<reference evidence="3" key="1">
    <citation type="submission" date="2011-07" db="EMBL/GenBank/DDBJ databases">
        <authorList>
            <consortium name="Caenorhabditis brenneri Sequencing and Analysis Consortium"/>
            <person name="Wilson R.K."/>
        </authorList>
    </citation>
    <scope>NUCLEOTIDE SEQUENCE [LARGE SCALE GENOMIC DNA]</scope>
    <source>
        <strain evidence="3">PB2801</strain>
    </source>
</reference>